<organism evidence="1 2">
    <name type="scientific">Sandarakinorhabdus glacialis</name>
    <dbReference type="NCBI Taxonomy" id="1614636"/>
    <lineage>
        <taxon>Bacteria</taxon>
        <taxon>Pseudomonadati</taxon>
        <taxon>Pseudomonadota</taxon>
        <taxon>Alphaproteobacteria</taxon>
        <taxon>Sphingomonadales</taxon>
        <taxon>Sphingosinicellaceae</taxon>
        <taxon>Sandarakinorhabdus</taxon>
    </lineage>
</organism>
<dbReference type="SUPFAM" id="SSF53448">
    <property type="entry name" value="Nucleotide-diphospho-sugar transferases"/>
    <property type="match status" value="1"/>
</dbReference>
<protein>
    <recommendedName>
        <fullName evidence="3">Glycosyltransferase</fullName>
    </recommendedName>
</protein>
<dbReference type="Proteomes" id="UP000635071">
    <property type="component" value="Unassembled WGS sequence"/>
</dbReference>
<sequence>MFTRWPEPGRAKTRLIPALGADGAAALHRRLTERAVAACCASGLKVEVWVTGAPLADFAAWLGEHLLLVEQGDGDLGARLARAAATAPVVLVGADIPDLTAGHLRRAAAALADAPVVIGPAEDGGYWLLGLAAPMPPLFEGVAWGTSTVFADTVAKLAVPPVTLETLADLDRPDDLAKWPAL</sequence>
<accession>A0A917A0R5</accession>
<dbReference type="Pfam" id="PF09837">
    <property type="entry name" value="DUF2064"/>
    <property type="match status" value="1"/>
</dbReference>
<dbReference type="Gene3D" id="3.90.550.10">
    <property type="entry name" value="Spore Coat Polysaccharide Biosynthesis Protein SpsA, Chain A"/>
    <property type="match status" value="1"/>
</dbReference>
<gene>
    <name evidence="1" type="ORF">GCM10011529_28670</name>
</gene>
<reference evidence="1" key="1">
    <citation type="journal article" date="2014" name="Int. J. Syst. Evol. Microbiol.">
        <title>Complete genome sequence of Corynebacterium casei LMG S-19264T (=DSM 44701T), isolated from a smear-ripened cheese.</title>
        <authorList>
            <consortium name="US DOE Joint Genome Institute (JGI-PGF)"/>
            <person name="Walter F."/>
            <person name="Albersmeier A."/>
            <person name="Kalinowski J."/>
            <person name="Ruckert C."/>
        </authorList>
    </citation>
    <scope>NUCLEOTIDE SEQUENCE</scope>
    <source>
        <strain evidence="1">CGMCC 1.15519</strain>
    </source>
</reference>
<comment type="caution">
    <text evidence="1">The sequence shown here is derived from an EMBL/GenBank/DDBJ whole genome shotgun (WGS) entry which is preliminary data.</text>
</comment>
<keyword evidence="2" id="KW-1185">Reference proteome</keyword>
<proteinExistence type="predicted"/>
<dbReference type="InterPro" id="IPR018641">
    <property type="entry name" value="Trfase_1_rSAM/seldom-assoc"/>
</dbReference>
<dbReference type="InterPro" id="IPR029044">
    <property type="entry name" value="Nucleotide-diphossugar_trans"/>
</dbReference>
<reference evidence="1" key="2">
    <citation type="submission" date="2020-09" db="EMBL/GenBank/DDBJ databases">
        <authorList>
            <person name="Sun Q."/>
            <person name="Zhou Y."/>
        </authorList>
    </citation>
    <scope>NUCLEOTIDE SEQUENCE</scope>
    <source>
        <strain evidence="1">CGMCC 1.15519</strain>
    </source>
</reference>
<evidence type="ECO:0008006" key="3">
    <source>
        <dbReference type="Google" id="ProtNLM"/>
    </source>
</evidence>
<name>A0A917A0R5_9SPHN</name>
<dbReference type="EMBL" id="BMJM01000014">
    <property type="protein sequence ID" value="GGE20292.1"/>
    <property type="molecule type" value="Genomic_DNA"/>
</dbReference>
<dbReference type="AlphaFoldDB" id="A0A917A0R5"/>
<dbReference type="NCBIfam" id="TIGR04282">
    <property type="entry name" value="glyco_like_cofC"/>
    <property type="match status" value="1"/>
</dbReference>
<evidence type="ECO:0000313" key="2">
    <source>
        <dbReference type="Proteomes" id="UP000635071"/>
    </source>
</evidence>
<dbReference type="PANTHER" id="PTHR36529">
    <property type="entry name" value="SLL1095 PROTEIN"/>
    <property type="match status" value="1"/>
</dbReference>
<evidence type="ECO:0000313" key="1">
    <source>
        <dbReference type="EMBL" id="GGE20292.1"/>
    </source>
</evidence>
<dbReference type="PANTHER" id="PTHR36529:SF1">
    <property type="entry name" value="GLYCOSYLTRANSFERASE"/>
    <property type="match status" value="1"/>
</dbReference>